<dbReference type="EMBL" id="HE999757">
    <property type="protein sequence ID" value="CCO12747.2"/>
    <property type="molecule type" value="Genomic_DNA"/>
</dbReference>
<accession>K8E769</accession>
<reference evidence="2" key="1">
    <citation type="journal article" date="2013" name="Genome Announc.">
        <title>Complete Chromosome Sequence of Carnobacterium maltaromaticum LMA 28.</title>
        <authorList>
            <person name="Cailliez-Grimal C."/>
            <person name="Chaillou S."/>
            <person name="Anba-Mondoloni J."/>
            <person name="Loux V."/>
            <person name="Afzal M.I."/>
            <person name="Rahman A."/>
            <person name="Kergourlay G."/>
            <person name="Champomier-Verges M.C."/>
            <person name="Zagorec M."/>
            <person name="Dalgaard P."/>
            <person name="Leisner J.J."/>
            <person name="Prevost H."/>
            <person name="Revol-Junelles A.M."/>
            <person name="Borges F."/>
        </authorList>
    </citation>
    <scope>NUCLEOTIDE SEQUENCE</scope>
    <source>
        <strain evidence="2">LMA28</strain>
    </source>
</reference>
<name>K8E769_CARML</name>
<dbReference type="Proteomes" id="UP000000212">
    <property type="component" value="Chromosome"/>
</dbReference>
<sequence length="87" mass="10284">MIAVSKSESVVKQAWLAKQDAIIYFGYTNHKPVFQKLLKEFKEHEDYKKGFIAATTGVPIVEIELFKQFLQWRETNKYKRDKEVRSS</sequence>
<gene>
    <name evidence="1" type="ORF">BN424_3326</name>
</gene>
<organism evidence="1 2">
    <name type="scientific">Carnobacterium maltaromaticum LMA28</name>
    <dbReference type="NCBI Taxonomy" id="1234679"/>
    <lineage>
        <taxon>Bacteria</taxon>
        <taxon>Bacillati</taxon>
        <taxon>Bacillota</taxon>
        <taxon>Bacilli</taxon>
        <taxon>Lactobacillales</taxon>
        <taxon>Carnobacteriaceae</taxon>
        <taxon>Carnobacterium</taxon>
    </lineage>
</organism>
<proteinExistence type="predicted"/>
<evidence type="ECO:0000313" key="2">
    <source>
        <dbReference type="Proteomes" id="UP000000212"/>
    </source>
</evidence>
<dbReference type="AlphaFoldDB" id="K8E769"/>
<dbReference type="OrthoDB" id="2186806at2"/>
<dbReference type="HOGENOM" id="CLU_2568543_0_0_9"/>
<dbReference type="RefSeq" id="WP_015077715.1">
    <property type="nucleotide sequence ID" value="NC_019425.2"/>
</dbReference>
<evidence type="ECO:0000313" key="1">
    <source>
        <dbReference type="EMBL" id="CCO12747.2"/>
    </source>
</evidence>
<keyword evidence="2" id="KW-1185">Reference proteome</keyword>
<dbReference type="KEGG" id="cml:BN424_3326"/>
<protein>
    <submittedName>
        <fullName evidence="1">Protein</fullName>
    </submittedName>
</protein>